<name>C7ZMZ8_FUSV7</name>
<dbReference type="SUPFAM" id="SSF56112">
    <property type="entry name" value="Protein kinase-like (PK-like)"/>
    <property type="match status" value="1"/>
</dbReference>
<accession>C7ZMZ8</accession>
<evidence type="ECO:0000256" key="5">
    <source>
        <dbReference type="ARBA" id="ARBA00019973"/>
    </source>
</evidence>
<evidence type="ECO:0000259" key="17">
    <source>
        <dbReference type="PROSITE" id="PS50011"/>
    </source>
</evidence>
<keyword evidence="6" id="KW-0723">Serine/threonine-protein kinase</keyword>
<dbReference type="SMART" id="SM00220">
    <property type="entry name" value="S_TKc"/>
    <property type="match status" value="1"/>
</dbReference>
<dbReference type="PROSITE" id="PS00109">
    <property type="entry name" value="PROTEIN_KINASE_TYR"/>
    <property type="match status" value="1"/>
</dbReference>
<dbReference type="InParanoid" id="C7ZMZ8"/>
<protein>
    <recommendedName>
        <fullName evidence="5">EKC/KEOPS complex subunit BUD32</fullName>
        <ecNumber evidence="3">2.7.11.1</ecNumber>
    </recommendedName>
    <alternativeName>
        <fullName evidence="11 12">Atypical Serine/threonine protein kinase BUD32</fullName>
    </alternativeName>
    <alternativeName>
        <fullName evidence="4">EKC/KEOPS complex subunit bud32</fullName>
    </alternativeName>
</protein>
<evidence type="ECO:0000256" key="7">
    <source>
        <dbReference type="ARBA" id="ARBA00022679"/>
    </source>
</evidence>
<dbReference type="InterPro" id="IPR000719">
    <property type="entry name" value="Prot_kinase_dom"/>
</dbReference>
<dbReference type="PANTHER" id="PTHR47634:SF9">
    <property type="entry name" value="PROTEIN KINASE DOMAIN-CONTAINING PROTEIN-RELATED"/>
    <property type="match status" value="1"/>
</dbReference>
<dbReference type="InterPro" id="IPR017441">
    <property type="entry name" value="Protein_kinase_ATP_BS"/>
</dbReference>
<dbReference type="GO" id="GO:0000245">
    <property type="term" value="P:spliceosomal complex assembly"/>
    <property type="evidence" value="ECO:0007669"/>
    <property type="project" value="TreeGrafter"/>
</dbReference>
<feature type="domain" description="Protein kinase" evidence="17">
    <location>
        <begin position="85"/>
        <end position="431"/>
    </location>
</feature>
<dbReference type="InterPro" id="IPR051334">
    <property type="entry name" value="SRPK"/>
</dbReference>
<dbReference type="eggNOG" id="KOG1290">
    <property type="taxonomic scope" value="Eukaryota"/>
</dbReference>
<reference evidence="18 19" key="1">
    <citation type="journal article" date="2009" name="PLoS Genet.">
        <title>The genome of Nectria haematococca: contribution of supernumerary chromosomes to gene expansion.</title>
        <authorList>
            <person name="Coleman J.J."/>
            <person name="Rounsley S.D."/>
            <person name="Rodriguez-Carres M."/>
            <person name="Kuo A."/>
            <person name="Wasmann C.C."/>
            <person name="Grimwood J."/>
            <person name="Schmutz J."/>
            <person name="Taga M."/>
            <person name="White G.J."/>
            <person name="Zhou S."/>
            <person name="Schwartz D.C."/>
            <person name="Freitag M."/>
            <person name="Ma L.J."/>
            <person name="Danchin E.G."/>
            <person name="Henrissat B."/>
            <person name="Coutinho P.M."/>
            <person name="Nelson D.R."/>
            <person name="Straney D."/>
            <person name="Napoli C.A."/>
            <person name="Barker B.M."/>
            <person name="Gribskov M."/>
            <person name="Rep M."/>
            <person name="Kroken S."/>
            <person name="Molnar I."/>
            <person name="Rensing C."/>
            <person name="Kennell J.C."/>
            <person name="Zamora J."/>
            <person name="Farman M.L."/>
            <person name="Selker E.U."/>
            <person name="Salamov A."/>
            <person name="Shapiro H."/>
            <person name="Pangilinan J."/>
            <person name="Lindquist E."/>
            <person name="Lamers C."/>
            <person name="Grigoriev I.V."/>
            <person name="Geiser D.M."/>
            <person name="Covert S.F."/>
            <person name="Temporini E."/>
            <person name="Vanetten H.D."/>
        </authorList>
    </citation>
    <scope>NUCLEOTIDE SEQUENCE [LARGE SCALE GENOMIC DNA]</scope>
    <source>
        <strain evidence="19">ATCC MYA-4622 / CBS 123669 / FGSC 9596 / NRRL 45880 / 77-13-4</strain>
    </source>
</reference>
<comment type="catalytic activity">
    <reaction evidence="14">
        <text>L-seryl-[protein] + ATP = O-phospho-L-seryl-[protein] + ADP + H(+)</text>
        <dbReference type="Rhea" id="RHEA:17989"/>
        <dbReference type="Rhea" id="RHEA-COMP:9863"/>
        <dbReference type="Rhea" id="RHEA-COMP:11604"/>
        <dbReference type="ChEBI" id="CHEBI:15378"/>
        <dbReference type="ChEBI" id="CHEBI:29999"/>
        <dbReference type="ChEBI" id="CHEBI:30616"/>
        <dbReference type="ChEBI" id="CHEBI:83421"/>
        <dbReference type="ChEBI" id="CHEBI:456216"/>
        <dbReference type="EC" id="2.7.11.1"/>
    </reaction>
</comment>
<evidence type="ECO:0000256" key="12">
    <source>
        <dbReference type="ARBA" id="ARBA00033194"/>
    </source>
</evidence>
<feature type="region of interest" description="Disordered" evidence="16">
    <location>
        <begin position="1"/>
        <end position="26"/>
    </location>
</feature>
<dbReference type="GO" id="GO:0004674">
    <property type="term" value="F:protein serine/threonine kinase activity"/>
    <property type="evidence" value="ECO:0007669"/>
    <property type="project" value="UniProtKB-KW"/>
</dbReference>
<dbReference type="Pfam" id="PF00069">
    <property type="entry name" value="Pkinase"/>
    <property type="match status" value="2"/>
</dbReference>
<keyword evidence="19" id="KW-1185">Reference proteome</keyword>
<evidence type="ECO:0000256" key="8">
    <source>
        <dbReference type="ARBA" id="ARBA00022741"/>
    </source>
</evidence>
<evidence type="ECO:0000256" key="1">
    <source>
        <dbReference type="ARBA" id="ARBA00003747"/>
    </source>
</evidence>
<keyword evidence="8 15" id="KW-0547">Nucleotide-binding</keyword>
<gene>
    <name evidence="18" type="ORF">NECHADRAFT_82323</name>
</gene>
<dbReference type="GO" id="GO:0005524">
    <property type="term" value="F:ATP binding"/>
    <property type="evidence" value="ECO:0007669"/>
    <property type="project" value="UniProtKB-UniRule"/>
</dbReference>
<evidence type="ECO:0000256" key="14">
    <source>
        <dbReference type="ARBA" id="ARBA00048679"/>
    </source>
</evidence>
<comment type="function">
    <text evidence="1">Component of the EKC/KEOPS complex that is required for the formation of a threonylcarbamoyl group on adenosine at position 37 (t(6)A37) in tRNAs that read codons beginning with adenine. The complex is probably involved in the transfer of the threonylcarbamoyl moiety of threonylcarbamoyl-AMP (TC-AMP) to the N6 group of A37. BUD32 has ATPase activity in the context of the EKC/KEOPS complex and likely plays a supporting role to the catalytic subunit KAE1. The EKC/KEOPS complex also promotes both telomere uncapping and telomere elongation. The complex is required for efficient recruitment of transcriptional coactivators.</text>
</comment>
<evidence type="ECO:0000256" key="13">
    <source>
        <dbReference type="ARBA" id="ARBA00047899"/>
    </source>
</evidence>
<feature type="compositionally biased region" description="Low complexity" evidence="16">
    <location>
        <begin position="1"/>
        <end position="18"/>
    </location>
</feature>
<organism evidence="18 19">
    <name type="scientific">Fusarium vanettenii (strain ATCC MYA-4622 / CBS 123669 / FGSC 9596 / NRRL 45880 / 77-13-4)</name>
    <name type="common">Fusarium solani subsp. pisi</name>
    <dbReference type="NCBI Taxonomy" id="660122"/>
    <lineage>
        <taxon>Eukaryota</taxon>
        <taxon>Fungi</taxon>
        <taxon>Dikarya</taxon>
        <taxon>Ascomycota</taxon>
        <taxon>Pezizomycotina</taxon>
        <taxon>Sordariomycetes</taxon>
        <taxon>Hypocreomycetidae</taxon>
        <taxon>Hypocreales</taxon>
        <taxon>Nectriaceae</taxon>
        <taxon>Fusarium</taxon>
        <taxon>Fusarium solani species complex</taxon>
        <taxon>Fusarium vanettenii</taxon>
    </lineage>
</organism>
<evidence type="ECO:0000256" key="10">
    <source>
        <dbReference type="ARBA" id="ARBA00022840"/>
    </source>
</evidence>
<keyword evidence="9" id="KW-0418">Kinase</keyword>
<evidence type="ECO:0000256" key="16">
    <source>
        <dbReference type="SAM" id="MobiDB-lite"/>
    </source>
</evidence>
<dbReference type="Gene3D" id="1.10.510.10">
    <property type="entry name" value="Transferase(Phosphotransferase) domain 1"/>
    <property type="match status" value="1"/>
</dbReference>
<dbReference type="RefSeq" id="XP_003040334.1">
    <property type="nucleotide sequence ID" value="XM_003040288.1"/>
</dbReference>
<dbReference type="HOGENOM" id="CLU_000288_81_2_1"/>
<evidence type="ECO:0000313" key="18">
    <source>
        <dbReference type="EMBL" id="EEU34621.1"/>
    </source>
</evidence>
<proteinExistence type="predicted"/>
<dbReference type="VEuPathDB" id="FungiDB:NECHADRAFT_82323"/>
<dbReference type="InterPro" id="IPR008266">
    <property type="entry name" value="Tyr_kinase_AS"/>
</dbReference>
<evidence type="ECO:0000256" key="4">
    <source>
        <dbReference type="ARBA" id="ARBA00013948"/>
    </source>
</evidence>
<dbReference type="KEGG" id="nhe:NECHADRAFT_82323"/>
<dbReference type="GeneID" id="9678748"/>
<evidence type="ECO:0000256" key="3">
    <source>
        <dbReference type="ARBA" id="ARBA00012513"/>
    </source>
</evidence>
<comment type="catalytic activity">
    <reaction evidence="13">
        <text>L-threonyl-[protein] + ATP = O-phospho-L-threonyl-[protein] + ADP + H(+)</text>
        <dbReference type="Rhea" id="RHEA:46608"/>
        <dbReference type="Rhea" id="RHEA-COMP:11060"/>
        <dbReference type="Rhea" id="RHEA-COMP:11605"/>
        <dbReference type="ChEBI" id="CHEBI:15378"/>
        <dbReference type="ChEBI" id="CHEBI:30013"/>
        <dbReference type="ChEBI" id="CHEBI:30616"/>
        <dbReference type="ChEBI" id="CHEBI:61977"/>
        <dbReference type="ChEBI" id="CHEBI:456216"/>
        <dbReference type="EC" id="2.7.11.1"/>
    </reaction>
</comment>
<dbReference type="AlphaFoldDB" id="C7ZMZ8"/>
<dbReference type="Proteomes" id="UP000005206">
    <property type="component" value="Chromosome 7"/>
</dbReference>
<dbReference type="PROSITE" id="PS00107">
    <property type="entry name" value="PROTEIN_KINASE_ATP"/>
    <property type="match status" value="1"/>
</dbReference>
<evidence type="ECO:0000256" key="9">
    <source>
        <dbReference type="ARBA" id="ARBA00022777"/>
    </source>
</evidence>
<evidence type="ECO:0000256" key="6">
    <source>
        <dbReference type="ARBA" id="ARBA00022527"/>
    </source>
</evidence>
<dbReference type="Gene3D" id="3.30.200.20">
    <property type="entry name" value="Phosphorylase Kinase, domain 1"/>
    <property type="match status" value="1"/>
</dbReference>
<feature type="binding site" evidence="15">
    <location>
        <position position="114"/>
    </location>
    <ligand>
        <name>ATP</name>
        <dbReference type="ChEBI" id="CHEBI:30616"/>
    </ligand>
</feature>
<dbReference type="InterPro" id="IPR011009">
    <property type="entry name" value="Kinase-like_dom_sf"/>
</dbReference>
<dbReference type="EMBL" id="GG698960">
    <property type="protein sequence ID" value="EEU34621.1"/>
    <property type="molecule type" value="Genomic_DNA"/>
</dbReference>
<evidence type="ECO:0000256" key="2">
    <source>
        <dbReference type="ARBA" id="ARBA00011534"/>
    </source>
</evidence>
<dbReference type="PROSITE" id="PS50011">
    <property type="entry name" value="PROTEIN_KINASE_DOM"/>
    <property type="match status" value="1"/>
</dbReference>
<dbReference type="OrthoDB" id="5979581at2759"/>
<dbReference type="PANTHER" id="PTHR47634">
    <property type="entry name" value="PROTEIN KINASE DOMAIN-CONTAINING PROTEIN-RELATED"/>
    <property type="match status" value="1"/>
</dbReference>
<evidence type="ECO:0000256" key="11">
    <source>
        <dbReference type="ARBA" id="ARBA00030980"/>
    </source>
</evidence>
<dbReference type="GO" id="GO:0050684">
    <property type="term" value="P:regulation of mRNA processing"/>
    <property type="evidence" value="ECO:0007669"/>
    <property type="project" value="TreeGrafter"/>
</dbReference>
<keyword evidence="7" id="KW-0808">Transferase</keyword>
<dbReference type="OMA" id="PEPWWSA"/>
<evidence type="ECO:0000256" key="15">
    <source>
        <dbReference type="PROSITE-ProRule" id="PRU10141"/>
    </source>
</evidence>
<evidence type="ECO:0000313" key="19">
    <source>
        <dbReference type="Proteomes" id="UP000005206"/>
    </source>
</evidence>
<comment type="subunit">
    <text evidence="2">Component of the EKC/KEOPS complex composed of at least BUD32, CGI121, GON7, KAE1 and PCC1; the whole complex dimerizes.</text>
</comment>
<dbReference type="EC" id="2.7.11.1" evidence="3"/>
<keyword evidence="10 15" id="KW-0067">ATP-binding</keyword>
<sequence>MSTVTSDPRSPRSSTPESILSDTDRGETKNCRHYITINWDDHPPATAEDVYLGGPEDDVESLEGYHEGGFHPVKIGDCFGESAQYRVLHKLGYGGYATVWLCRDTHHSRYVALKILMATVNPDTIPELEILSQLDRSLPGAEFIAIPLEHFTFQGPNGTHQALVLPVLGPRVSPDIWRHMKTNPNITLRRLARQVTKALDFLHKNQICHGDFRPGNILMNLANIDHLPETELITLIGPPITFRVRHESGGEIPSSCPPCLIERCNLGRLSDYFVDNITLIDFGESFYFSSPPKALKSPIPGPSTDLWALGCTLFEIRQQIKLFYMLPNTDEIIAEIVMLFGKLPDSLWDKWDSRKKFFDDSGHGLRFQSATLEMFLTRELELWEPEPGATWSSLFTPEAEQKQLADLIYKLLKYNGTERLTAEEALKHEWLKGAEECTQLHHQGSRHASGTIQ</sequence>